<keyword evidence="3" id="KW-1185">Reference proteome</keyword>
<sequence length="157" mass="17476">MEILLQNFDLLIFLILIVLGYSAGTWAEKRHYRSINKREKELIKLAVVTAEGNFPPGRVADSTLVSGSVVVSIDYFKRLLAILRNIFGGRVKSYESLVDRARREAILRMKESAKKQGASMIINMRLETATIGRSANKKKSVGSVEAIAYGTAIVMNK</sequence>
<dbReference type="STRING" id="37625.SAMN05660420_02513"/>
<evidence type="ECO:0000313" key="2">
    <source>
        <dbReference type="EMBL" id="SEA57181.1"/>
    </source>
</evidence>
<evidence type="ECO:0000313" key="3">
    <source>
        <dbReference type="Proteomes" id="UP000199409"/>
    </source>
</evidence>
<reference evidence="2 3" key="1">
    <citation type="submission" date="2016-10" db="EMBL/GenBank/DDBJ databases">
        <authorList>
            <person name="de Groot N.N."/>
        </authorList>
    </citation>
    <scope>NUCLEOTIDE SEQUENCE [LARGE SCALE GENOMIC DNA]</scope>
    <source>
        <strain evidence="2 3">DSM 7343</strain>
    </source>
</reference>
<comment type="similarity">
    <text evidence="1">Belongs to the UPF0145 family.</text>
</comment>
<proteinExistence type="inferred from homology"/>
<dbReference type="PANTHER" id="PTHR34068">
    <property type="entry name" value="UPF0145 PROTEIN YBJQ"/>
    <property type="match status" value="1"/>
</dbReference>
<dbReference type="RefSeq" id="WP_092349071.1">
    <property type="nucleotide sequence ID" value="NZ_FNQN01000007.1"/>
</dbReference>
<dbReference type="InterPro" id="IPR035439">
    <property type="entry name" value="UPF0145_dom_sf"/>
</dbReference>
<dbReference type="Gene3D" id="3.30.110.70">
    <property type="entry name" value="Hypothetical protein apc22750. Chain B"/>
    <property type="match status" value="1"/>
</dbReference>
<organism evidence="2 3">
    <name type="scientific">Desulfuromusa kysingii</name>
    <dbReference type="NCBI Taxonomy" id="37625"/>
    <lineage>
        <taxon>Bacteria</taxon>
        <taxon>Pseudomonadati</taxon>
        <taxon>Thermodesulfobacteriota</taxon>
        <taxon>Desulfuromonadia</taxon>
        <taxon>Desulfuromonadales</taxon>
        <taxon>Geopsychrobacteraceae</taxon>
        <taxon>Desulfuromusa</taxon>
    </lineage>
</organism>
<dbReference type="Pfam" id="PF01906">
    <property type="entry name" value="YbjQ_1"/>
    <property type="match status" value="1"/>
</dbReference>
<dbReference type="EMBL" id="FNQN01000007">
    <property type="protein sequence ID" value="SEA57181.1"/>
    <property type="molecule type" value="Genomic_DNA"/>
</dbReference>
<evidence type="ECO:0000256" key="1">
    <source>
        <dbReference type="ARBA" id="ARBA00010751"/>
    </source>
</evidence>
<dbReference type="Proteomes" id="UP000199409">
    <property type="component" value="Unassembled WGS sequence"/>
</dbReference>
<dbReference type="AlphaFoldDB" id="A0A1H4C9U0"/>
<protein>
    <submittedName>
        <fullName evidence="2">Uncharacterized conserved protein YbjQ, UPF0145 family</fullName>
    </submittedName>
</protein>
<gene>
    <name evidence="2" type="ORF">SAMN05660420_02513</name>
</gene>
<dbReference type="OrthoDB" id="530049at2"/>
<dbReference type="SUPFAM" id="SSF117782">
    <property type="entry name" value="YbjQ-like"/>
    <property type="match status" value="1"/>
</dbReference>
<accession>A0A1H4C9U0</accession>
<dbReference type="InterPro" id="IPR002765">
    <property type="entry name" value="UPF0145_YbjQ-like"/>
</dbReference>
<name>A0A1H4C9U0_9BACT</name>